<dbReference type="AlphaFoldDB" id="A0A5J6JLH8"/>
<dbReference type="Pfam" id="PF10604">
    <property type="entry name" value="Polyketide_cyc2"/>
    <property type="match status" value="1"/>
</dbReference>
<evidence type="ECO:0000313" key="1">
    <source>
        <dbReference type="EMBL" id="QEV48656.1"/>
    </source>
</evidence>
<dbReference type="GeneID" id="95614666"/>
<proteinExistence type="predicted"/>
<keyword evidence="2" id="KW-1185">Reference proteome</keyword>
<dbReference type="CDD" id="cd07821">
    <property type="entry name" value="PYR_PYL_RCAR_like"/>
    <property type="match status" value="1"/>
</dbReference>
<dbReference type="InterPro" id="IPR019587">
    <property type="entry name" value="Polyketide_cyclase/dehydratase"/>
</dbReference>
<dbReference type="InterPro" id="IPR023393">
    <property type="entry name" value="START-like_dom_sf"/>
</dbReference>
<gene>
    <name evidence="1" type="ORF">CP980_29415</name>
</gene>
<dbReference type="Gene3D" id="3.30.530.20">
    <property type="match status" value="1"/>
</dbReference>
<dbReference type="RefSeq" id="WP_150529442.1">
    <property type="nucleotide sequence ID" value="NZ_BNBW01000003.1"/>
</dbReference>
<dbReference type="EMBL" id="CP023692">
    <property type="protein sequence ID" value="QEV48656.1"/>
    <property type="molecule type" value="Genomic_DNA"/>
</dbReference>
<protein>
    <submittedName>
        <fullName evidence="1">SRPBCC family protein</fullName>
    </submittedName>
</protein>
<organism evidence="1 2">
    <name type="scientific">Streptomyces vinaceus</name>
    <dbReference type="NCBI Taxonomy" id="1960"/>
    <lineage>
        <taxon>Bacteria</taxon>
        <taxon>Bacillati</taxon>
        <taxon>Actinomycetota</taxon>
        <taxon>Actinomycetes</taxon>
        <taxon>Kitasatosporales</taxon>
        <taxon>Streptomycetaceae</taxon>
        <taxon>Streptomyces</taxon>
    </lineage>
</organism>
<accession>A0A5J6JLH8</accession>
<dbReference type="KEGG" id="svn:CP980_29415"/>
<name>A0A5J6JLH8_STRVI</name>
<evidence type="ECO:0000313" key="2">
    <source>
        <dbReference type="Proteomes" id="UP000325563"/>
    </source>
</evidence>
<sequence>MARRLRPVGLDFIENAPTRLVFTARTAAGPEAVYRALAEDVEGWPRWFGAVTLARPTHGGAGREVRLVGGTRFEETIMAADPERRYAYRVDETNAPGIRALLEEWLLTPADPCSGTLVRWTFAVDAPAPIRLALTAARPALGQSFRSAVRALDARLTAQRHRPAGQ</sequence>
<dbReference type="SUPFAM" id="SSF55961">
    <property type="entry name" value="Bet v1-like"/>
    <property type="match status" value="1"/>
</dbReference>
<dbReference type="Proteomes" id="UP000325563">
    <property type="component" value="Chromosome"/>
</dbReference>
<reference evidence="1 2" key="1">
    <citation type="submission" date="2017-09" db="EMBL/GenBank/DDBJ databases">
        <authorList>
            <person name="Lee N."/>
            <person name="Cho B.-K."/>
        </authorList>
    </citation>
    <scope>NUCLEOTIDE SEQUENCE [LARGE SCALE GENOMIC DNA]</scope>
    <source>
        <strain evidence="1 2">ATCC 27476</strain>
    </source>
</reference>